<organism evidence="4 5">
    <name type="scientific">Pseudobacter ginsenosidimutans</name>
    <dbReference type="NCBI Taxonomy" id="661488"/>
    <lineage>
        <taxon>Bacteria</taxon>
        <taxon>Pseudomonadati</taxon>
        <taxon>Bacteroidota</taxon>
        <taxon>Chitinophagia</taxon>
        <taxon>Chitinophagales</taxon>
        <taxon>Chitinophagaceae</taxon>
        <taxon>Pseudobacter</taxon>
    </lineage>
</organism>
<accession>A0A4Q7N2G5</accession>
<gene>
    <name evidence="4" type="ORF">EV199_1431</name>
</gene>
<comment type="caution">
    <text evidence="4">The sequence shown here is derived from an EMBL/GenBank/DDBJ whole genome shotgun (WGS) entry which is preliminary data.</text>
</comment>
<dbReference type="SUPFAM" id="SSF51735">
    <property type="entry name" value="NAD(P)-binding Rossmann-fold domains"/>
    <property type="match status" value="1"/>
</dbReference>
<dbReference type="InterPro" id="IPR036291">
    <property type="entry name" value="NAD(P)-bd_dom_sf"/>
</dbReference>
<keyword evidence="1" id="KW-0560">Oxidoreductase</keyword>
<dbReference type="InterPro" id="IPR004104">
    <property type="entry name" value="Gfo/Idh/MocA-like_OxRdtase_C"/>
</dbReference>
<keyword evidence="5" id="KW-1185">Reference proteome</keyword>
<dbReference type="InterPro" id="IPR050463">
    <property type="entry name" value="Gfo/Idh/MocA_oxidrdct_glycsds"/>
</dbReference>
<dbReference type="EMBL" id="SGXA01000001">
    <property type="protein sequence ID" value="RZS75562.1"/>
    <property type="molecule type" value="Genomic_DNA"/>
</dbReference>
<dbReference type="Proteomes" id="UP000293874">
    <property type="component" value="Unassembled WGS sequence"/>
</dbReference>
<dbReference type="Gene3D" id="3.40.50.720">
    <property type="entry name" value="NAD(P)-binding Rossmann-like Domain"/>
    <property type="match status" value="1"/>
</dbReference>
<evidence type="ECO:0000259" key="2">
    <source>
        <dbReference type="Pfam" id="PF01408"/>
    </source>
</evidence>
<evidence type="ECO:0000256" key="1">
    <source>
        <dbReference type="ARBA" id="ARBA00023002"/>
    </source>
</evidence>
<dbReference type="Gene3D" id="3.30.360.10">
    <property type="entry name" value="Dihydrodipicolinate Reductase, domain 2"/>
    <property type="match status" value="1"/>
</dbReference>
<dbReference type="Pfam" id="PF01408">
    <property type="entry name" value="GFO_IDH_MocA"/>
    <property type="match status" value="1"/>
</dbReference>
<dbReference type="SUPFAM" id="SSF55347">
    <property type="entry name" value="Glyceraldehyde-3-phosphate dehydrogenase-like, C-terminal domain"/>
    <property type="match status" value="1"/>
</dbReference>
<feature type="domain" description="Gfo/Idh/MocA-like oxidoreductase C-terminal" evidence="3">
    <location>
        <begin position="131"/>
        <end position="331"/>
    </location>
</feature>
<dbReference type="OrthoDB" id="9815825at2"/>
<dbReference type="AlphaFoldDB" id="A0A4Q7N2G5"/>
<dbReference type="GO" id="GO:0016491">
    <property type="term" value="F:oxidoreductase activity"/>
    <property type="evidence" value="ECO:0007669"/>
    <property type="project" value="UniProtKB-KW"/>
</dbReference>
<dbReference type="GO" id="GO:0000166">
    <property type="term" value="F:nucleotide binding"/>
    <property type="evidence" value="ECO:0007669"/>
    <property type="project" value="InterPro"/>
</dbReference>
<evidence type="ECO:0000313" key="4">
    <source>
        <dbReference type="EMBL" id="RZS75562.1"/>
    </source>
</evidence>
<evidence type="ECO:0000313" key="5">
    <source>
        <dbReference type="Proteomes" id="UP000293874"/>
    </source>
</evidence>
<feature type="domain" description="Gfo/Idh/MocA-like oxidoreductase N-terminal" evidence="2">
    <location>
        <begin position="4"/>
        <end position="117"/>
    </location>
</feature>
<dbReference type="PANTHER" id="PTHR43818:SF11">
    <property type="entry name" value="BCDNA.GH03377"/>
    <property type="match status" value="1"/>
</dbReference>
<name>A0A4Q7N2G5_9BACT</name>
<dbReference type="InterPro" id="IPR000683">
    <property type="entry name" value="Gfo/Idh/MocA-like_OxRdtase_N"/>
</dbReference>
<evidence type="ECO:0000259" key="3">
    <source>
        <dbReference type="Pfam" id="PF02894"/>
    </source>
</evidence>
<proteinExistence type="predicted"/>
<sequence length="335" mass="36973">MSYRFALLGCGRIGARHAAQIASHGNLLAVCDIDPEKAGRLAREYGAQSYHSFTELLHHQQPDLVSVCTPNGLHAPHAIEALEAGCHVLCEKPMSLSTASGQLMAETARRTGKKLFVVKQNRYNPPVMALKQLLVENKLGEILGFQLNCFWNRPPSYFANSWHGTMDLDGGILYTQFSHFIDLLYWLLGDTTVVSGFRQNTLHQGVIQFEDSGAAILQLSNGARGTLQYSINSHASNMEGSITVFGSKGTVKVGGQYLNELEHFSVEGMERPHLPVGNGANNYGHYQGSMSNHDKVYDQLIAALNDPNQYLLEAEEALHTIRLIEHIYQSSPLIP</sequence>
<reference evidence="4 5" key="1">
    <citation type="submission" date="2019-02" db="EMBL/GenBank/DDBJ databases">
        <title>Genomic Encyclopedia of Type Strains, Phase IV (KMG-IV): sequencing the most valuable type-strain genomes for metagenomic binning, comparative biology and taxonomic classification.</title>
        <authorList>
            <person name="Goeker M."/>
        </authorList>
    </citation>
    <scope>NUCLEOTIDE SEQUENCE [LARGE SCALE GENOMIC DNA]</scope>
    <source>
        <strain evidence="4 5">DSM 18116</strain>
    </source>
</reference>
<dbReference type="Pfam" id="PF02894">
    <property type="entry name" value="GFO_IDH_MocA_C"/>
    <property type="match status" value="1"/>
</dbReference>
<dbReference type="RefSeq" id="WP_130539923.1">
    <property type="nucleotide sequence ID" value="NZ_CP042431.1"/>
</dbReference>
<protein>
    <submittedName>
        <fullName evidence="4">Putative dehydrogenase</fullName>
    </submittedName>
</protein>
<dbReference type="PANTHER" id="PTHR43818">
    <property type="entry name" value="BCDNA.GH03377"/>
    <property type="match status" value="1"/>
</dbReference>